<dbReference type="AlphaFoldDB" id="A0A382ZCD2"/>
<dbReference type="PANTHER" id="PTHR44943:SF8">
    <property type="entry name" value="TPR REPEAT-CONTAINING PROTEIN MJ0263"/>
    <property type="match status" value="1"/>
</dbReference>
<organism evidence="3">
    <name type="scientific">marine metagenome</name>
    <dbReference type="NCBI Taxonomy" id="408172"/>
    <lineage>
        <taxon>unclassified sequences</taxon>
        <taxon>metagenomes</taxon>
        <taxon>ecological metagenomes</taxon>
    </lineage>
</organism>
<dbReference type="Gene3D" id="1.25.40.10">
    <property type="entry name" value="Tetratricopeptide repeat domain"/>
    <property type="match status" value="1"/>
</dbReference>
<dbReference type="InterPro" id="IPR051685">
    <property type="entry name" value="Ycf3/AcsC/BcsC/TPR_MFPF"/>
</dbReference>
<reference evidence="3" key="1">
    <citation type="submission" date="2018-05" db="EMBL/GenBank/DDBJ databases">
        <authorList>
            <person name="Lanie J.A."/>
            <person name="Ng W.-L."/>
            <person name="Kazmierczak K.M."/>
            <person name="Andrzejewski T.M."/>
            <person name="Davidsen T.M."/>
            <person name="Wayne K.J."/>
            <person name="Tettelin H."/>
            <person name="Glass J.I."/>
            <person name="Rusch D."/>
            <person name="Podicherti R."/>
            <person name="Tsui H.-C.T."/>
            <person name="Winkler M.E."/>
        </authorList>
    </citation>
    <scope>NUCLEOTIDE SEQUENCE</scope>
</reference>
<dbReference type="Pfam" id="PF13181">
    <property type="entry name" value="TPR_8"/>
    <property type="match status" value="1"/>
</dbReference>
<evidence type="ECO:0000313" key="3">
    <source>
        <dbReference type="EMBL" id="SVD92930.1"/>
    </source>
</evidence>
<dbReference type="EMBL" id="UINC01182616">
    <property type="protein sequence ID" value="SVD92930.1"/>
    <property type="molecule type" value="Genomic_DNA"/>
</dbReference>
<dbReference type="InterPro" id="IPR011990">
    <property type="entry name" value="TPR-like_helical_dom_sf"/>
</dbReference>
<protein>
    <submittedName>
        <fullName evidence="3">Uncharacterized protein</fullName>
    </submittedName>
</protein>
<name>A0A382ZCD2_9ZZZZ</name>
<dbReference type="PROSITE" id="PS50293">
    <property type="entry name" value="TPR_REGION"/>
    <property type="match status" value="1"/>
</dbReference>
<dbReference type="SUPFAM" id="SSF48452">
    <property type="entry name" value="TPR-like"/>
    <property type="match status" value="1"/>
</dbReference>
<dbReference type="InterPro" id="IPR019734">
    <property type="entry name" value="TPR_rpt"/>
</dbReference>
<keyword evidence="1" id="KW-0677">Repeat</keyword>
<gene>
    <name evidence="3" type="ORF">METZ01_LOCUS445784</name>
</gene>
<keyword evidence="2" id="KW-0802">TPR repeat</keyword>
<evidence type="ECO:0000256" key="2">
    <source>
        <dbReference type="ARBA" id="ARBA00022803"/>
    </source>
</evidence>
<dbReference type="Pfam" id="PF00515">
    <property type="entry name" value="TPR_1"/>
    <property type="match status" value="1"/>
</dbReference>
<dbReference type="PROSITE" id="PS50005">
    <property type="entry name" value="TPR"/>
    <property type="match status" value="2"/>
</dbReference>
<dbReference type="PANTHER" id="PTHR44943">
    <property type="entry name" value="CELLULOSE SYNTHASE OPERON PROTEIN C"/>
    <property type="match status" value="1"/>
</dbReference>
<dbReference type="Pfam" id="PF13176">
    <property type="entry name" value="TPR_7"/>
    <property type="match status" value="1"/>
</dbReference>
<accession>A0A382ZCD2</accession>
<sequence length="109" mass="12356">MADVFRLRGEPDQAIRLLEKSLKLNGPGIATQFNLGMSYKDLKKFEKAIKAFKKSLEINPALNEAHYQIAQIKLVQKNQDSALKSIESAIKSDPSNLEYQEFRDKISDS</sequence>
<evidence type="ECO:0000256" key="1">
    <source>
        <dbReference type="ARBA" id="ARBA00022737"/>
    </source>
</evidence>
<proteinExistence type="predicted"/>
<dbReference type="SMART" id="SM00028">
    <property type="entry name" value="TPR"/>
    <property type="match status" value="2"/>
</dbReference>